<dbReference type="RefSeq" id="XP_004341497.1">
    <property type="nucleotide sequence ID" value="XM_004341449.1"/>
</dbReference>
<dbReference type="Pfam" id="PF08241">
    <property type="entry name" value="Methyltransf_11"/>
    <property type="match status" value="1"/>
</dbReference>
<dbReference type="InterPro" id="IPR029063">
    <property type="entry name" value="SAM-dependent_MTases_sf"/>
</dbReference>
<feature type="domain" description="Methyltransferase type 11" evidence="4">
    <location>
        <begin position="57"/>
        <end position="152"/>
    </location>
</feature>
<dbReference type="GO" id="GO:0032259">
    <property type="term" value="P:methylation"/>
    <property type="evidence" value="ECO:0007669"/>
    <property type="project" value="UniProtKB-KW"/>
</dbReference>
<keyword evidence="3 5" id="KW-0808">Transferase</keyword>
<name>L8H4L5_ACACF</name>
<dbReference type="CDD" id="cd02440">
    <property type="entry name" value="AdoMet_MTases"/>
    <property type="match status" value="1"/>
</dbReference>
<evidence type="ECO:0000313" key="5">
    <source>
        <dbReference type="EMBL" id="ELR19411.1"/>
    </source>
</evidence>
<keyword evidence="2 5" id="KW-0489">Methyltransferase</keyword>
<dbReference type="SUPFAM" id="SSF53335">
    <property type="entry name" value="S-adenosyl-L-methionine-dependent methyltransferases"/>
    <property type="match status" value="1"/>
</dbReference>
<protein>
    <submittedName>
        <fullName evidence="5">Methyltransferase domain containing protein</fullName>
    </submittedName>
</protein>
<dbReference type="Gene3D" id="3.40.50.150">
    <property type="entry name" value="Vaccinia Virus protein VP39"/>
    <property type="match status" value="1"/>
</dbReference>
<evidence type="ECO:0000256" key="1">
    <source>
        <dbReference type="ARBA" id="ARBA00008361"/>
    </source>
</evidence>
<gene>
    <name evidence="5" type="ORF">ACA1_266370</name>
</gene>
<dbReference type="InterPro" id="IPR051052">
    <property type="entry name" value="Diverse_substrate_MTase"/>
</dbReference>
<evidence type="ECO:0000259" key="4">
    <source>
        <dbReference type="Pfam" id="PF08241"/>
    </source>
</evidence>
<comment type="similarity">
    <text evidence="1">Belongs to the methyltransferase superfamily.</text>
</comment>
<accession>L8H4L5</accession>
<evidence type="ECO:0000313" key="6">
    <source>
        <dbReference type="Proteomes" id="UP000011083"/>
    </source>
</evidence>
<dbReference type="PANTHER" id="PTHR44942">
    <property type="entry name" value="METHYLTRANSF_11 DOMAIN-CONTAINING PROTEIN"/>
    <property type="match status" value="1"/>
</dbReference>
<dbReference type="STRING" id="1257118.L8H4L5"/>
<sequence>MAEDHPSSAATTDLKANVERFMGFADVYDAARPTPPADLVDLLLRYAGRTRAACVADIGCGTGLSTWLWQGKADEVVGVEPSTDMLAQAEKGRALYPDGASNVRFVNALSTATGLPDSSVDIVTVSQALHWMDPTPTFAEAVRILRPGGLFVAYDCDWPPATGCWEAEQRYTDWLKEVKAVGRQRDLYRDVKKWEKEEHLGRMAASGLFRWVRELIVHSDQETGDARRLLQLALSQGHVATVRKAGVSDDELGIGALLDQFTQWMGTEPRPWVWGYRVRLGVK</sequence>
<dbReference type="VEuPathDB" id="AmoebaDB:ACA1_266370"/>
<dbReference type="PANTHER" id="PTHR44942:SF4">
    <property type="entry name" value="METHYLTRANSFERASE TYPE 11 DOMAIN-CONTAINING PROTEIN"/>
    <property type="match status" value="1"/>
</dbReference>
<evidence type="ECO:0000256" key="2">
    <source>
        <dbReference type="ARBA" id="ARBA00022603"/>
    </source>
</evidence>
<evidence type="ECO:0000256" key="3">
    <source>
        <dbReference type="ARBA" id="ARBA00022679"/>
    </source>
</evidence>
<dbReference type="AlphaFoldDB" id="L8H4L5"/>
<dbReference type="Proteomes" id="UP000011083">
    <property type="component" value="Unassembled WGS sequence"/>
</dbReference>
<organism evidence="5 6">
    <name type="scientific">Acanthamoeba castellanii (strain ATCC 30010 / Neff)</name>
    <dbReference type="NCBI Taxonomy" id="1257118"/>
    <lineage>
        <taxon>Eukaryota</taxon>
        <taxon>Amoebozoa</taxon>
        <taxon>Discosea</taxon>
        <taxon>Longamoebia</taxon>
        <taxon>Centramoebida</taxon>
        <taxon>Acanthamoebidae</taxon>
        <taxon>Acanthamoeba</taxon>
    </lineage>
</organism>
<dbReference type="KEGG" id="acan:ACA1_266370"/>
<keyword evidence="6" id="KW-1185">Reference proteome</keyword>
<dbReference type="GeneID" id="14920190"/>
<dbReference type="GO" id="GO:0008757">
    <property type="term" value="F:S-adenosylmethionine-dependent methyltransferase activity"/>
    <property type="evidence" value="ECO:0007669"/>
    <property type="project" value="InterPro"/>
</dbReference>
<proteinExistence type="inferred from homology"/>
<reference evidence="5 6" key="1">
    <citation type="journal article" date="2013" name="Genome Biol.">
        <title>Genome of Acanthamoeba castellanii highlights extensive lateral gene transfer and early evolution of tyrosine kinase signaling.</title>
        <authorList>
            <person name="Clarke M."/>
            <person name="Lohan A.J."/>
            <person name="Liu B."/>
            <person name="Lagkouvardos I."/>
            <person name="Roy S."/>
            <person name="Zafar N."/>
            <person name="Bertelli C."/>
            <person name="Schilde C."/>
            <person name="Kianianmomeni A."/>
            <person name="Burglin T.R."/>
            <person name="Frech C."/>
            <person name="Turcotte B."/>
            <person name="Kopec K.O."/>
            <person name="Synnott J.M."/>
            <person name="Choo C."/>
            <person name="Paponov I."/>
            <person name="Finkler A."/>
            <person name="Soon Heng Tan C."/>
            <person name="Hutchins A.P."/>
            <person name="Weinmeier T."/>
            <person name="Rattei T."/>
            <person name="Chu J.S."/>
            <person name="Gimenez G."/>
            <person name="Irimia M."/>
            <person name="Rigden D.J."/>
            <person name="Fitzpatrick D.A."/>
            <person name="Lorenzo-Morales J."/>
            <person name="Bateman A."/>
            <person name="Chiu C.H."/>
            <person name="Tang P."/>
            <person name="Hegemann P."/>
            <person name="Fromm H."/>
            <person name="Raoult D."/>
            <person name="Greub G."/>
            <person name="Miranda-Saavedra D."/>
            <person name="Chen N."/>
            <person name="Nash P."/>
            <person name="Ginger M.L."/>
            <person name="Horn M."/>
            <person name="Schaap P."/>
            <person name="Caler L."/>
            <person name="Loftus B."/>
        </authorList>
    </citation>
    <scope>NUCLEOTIDE SEQUENCE [LARGE SCALE GENOMIC DNA]</scope>
    <source>
        <strain evidence="5 6">Neff</strain>
    </source>
</reference>
<dbReference type="OrthoDB" id="506498at2759"/>
<dbReference type="EMBL" id="KB007933">
    <property type="protein sequence ID" value="ELR19411.1"/>
    <property type="molecule type" value="Genomic_DNA"/>
</dbReference>
<dbReference type="InterPro" id="IPR013216">
    <property type="entry name" value="Methyltransf_11"/>
</dbReference>